<accession>A0A4D4J2I2</accession>
<dbReference type="Proteomes" id="UP000298860">
    <property type="component" value="Unassembled WGS sequence"/>
</dbReference>
<keyword evidence="3" id="KW-1185">Reference proteome</keyword>
<dbReference type="AlphaFoldDB" id="A0A4D4J2I2"/>
<reference evidence="3" key="1">
    <citation type="submission" date="2019-04" db="EMBL/GenBank/DDBJ databases">
        <title>Draft genome sequence of Pseudonocardiaceae bacterium SL3-2-4.</title>
        <authorList>
            <person name="Ningsih F."/>
            <person name="Yokota A."/>
            <person name="Sakai Y."/>
            <person name="Nanatani K."/>
            <person name="Yabe S."/>
            <person name="Oetari A."/>
            <person name="Sjamsuridzal W."/>
        </authorList>
    </citation>
    <scope>NUCLEOTIDE SEQUENCE [LARGE SCALE GENOMIC DNA]</scope>
    <source>
        <strain evidence="3">SL3-2-4</strain>
    </source>
</reference>
<dbReference type="InterPro" id="IPR013120">
    <property type="entry name" value="FAR_NAD-bd"/>
</dbReference>
<dbReference type="InterPro" id="IPR036291">
    <property type="entry name" value="NAD(P)-bd_dom_sf"/>
</dbReference>
<evidence type="ECO:0000313" key="3">
    <source>
        <dbReference type="Proteomes" id="UP000298860"/>
    </source>
</evidence>
<dbReference type="EMBL" id="BJFL01000004">
    <property type="protein sequence ID" value="GDY29624.1"/>
    <property type="molecule type" value="Genomic_DNA"/>
</dbReference>
<dbReference type="PANTHER" id="PTHR48079:SF6">
    <property type="entry name" value="NAD(P)-BINDING DOMAIN-CONTAINING PROTEIN-RELATED"/>
    <property type="match status" value="1"/>
</dbReference>
<gene>
    <name evidence="2" type="ORF">GTS_12570</name>
</gene>
<dbReference type="SUPFAM" id="SSF51735">
    <property type="entry name" value="NAD(P)-binding Rossmann-fold domains"/>
    <property type="match status" value="1"/>
</dbReference>
<dbReference type="Pfam" id="PF07993">
    <property type="entry name" value="NAD_binding_4"/>
    <property type="match status" value="1"/>
</dbReference>
<feature type="domain" description="Thioester reductase (TE)" evidence="1">
    <location>
        <begin position="58"/>
        <end position="205"/>
    </location>
</feature>
<organism evidence="2 3">
    <name type="scientific">Gandjariella thermophila</name>
    <dbReference type="NCBI Taxonomy" id="1931992"/>
    <lineage>
        <taxon>Bacteria</taxon>
        <taxon>Bacillati</taxon>
        <taxon>Actinomycetota</taxon>
        <taxon>Actinomycetes</taxon>
        <taxon>Pseudonocardiales</taxon>
        <taxon>Pseudonocardiaceae</taxon>
        <taxon>Gandjariella</taxon>
    </lineage>
</organism>
<dbReference type="InterPro" id="IPR051783">
    <property type="entry name" value="NAD(P)-dependent_oxidoreduct"/>
</dbReference>
<comment type="caution">
    <text evidence="2">The sequence shown here is derived from an EMBL/GenBank/DDBJ whole genome shotgun (WGS) entry which is preliminary data.</text>
</comment>
<dbReference type="Gene3D" id="3.40.50.720">
    <property type="entry name" value="NAD(P)-binding Rossmann-like Domain"/>
    <property type="match status" value="1"/>
</dbReference>
<dbReference type="GO" id="GO:0005737">
    <property type="term" value="C:cytoplasm"/>
    <property type="evidence" value="ECO:0007669"/>
    <property type="project" value="TreeGrafter"/>
</dbReference>
<protein>
    <recommendedName>
        <fullName evidence="1">Thioester reductase (TE) domain-containing protein</fullName>
    </recommendedName>
</protein>
<sequence>MSARRVLVTGATGLVGFEVLDQLRGRPGLAVRGVSRRGSTTHRDVVRWHIGAEPVPDELAGPWDVIVNTAADVRWSLPVAESYRANVATVDALAPLVSPDTHVVQVSTAYAAGHRGDVLSTDPADYRNAYEWSKAHAERLASELFPRLTVVRPPLIIGRRRDGRAARFSGMYTILRGIATSTVPAIAAGDGARFDLTPVDDLARIVVDAVLSPEAHDGRVYVLAGGEDAPEVSDAVDIMVATLNEWRAARGRGPITSPRVISPERWNRFFLPFSRQHLSRRQNDMIDLLSVFEPYTESTISLDRTHHIRDVRNCIPAAVRYWADVNPRLAAMEPVAWRSATTA</sequence>
<dbReference type="GO" id="GO:0004029">
    <property type="term" value="F:aldehyde dehydrogenase (NAD+) activity"/>
    <property type="evidence" value="ECO:0007669"/>
    <property type="project" value="TreeGrafter"/>
</dbReference>
<name>A0A4D4J2I2_9PSEU</name>
<dbReference type="PANTHER" id="PTHR48079">
    <property type="entry name" value="PROTEIN YEEZ"/>
    <property type="match status" value="1"/>
</dbReference>
<evidence type="ECO:0000259" key="1">
    <source>
        <dbReference type="Pfam" id="PF07993"/>
    </source>
</evidence>
<evidence type="ECO:0000313" key="2">
    <source>
        <dbReference type="EMBL" id="GDY29624.1"/>
    </source>
</evidence>
<proteinExistence type="predicted"/>